<evidence type="ECO:0000256" key="10">
    <source>
        <dbReference type="ARBA" id="ARBA00023455"/>
    </source>
</evidence>
<dbReference type="GO" id="GO:0034040">
    <property type="term" value="F:ATPase-coupled lipid transmembrane transporter activity"/>
    <property type="evidence" value="ECO:0007669"/>
    <property type="project" value="TreeGrafter"/>
</dbReference>
<dbReference type="GO" id="GO:0016887">
    <property type="term" value="F:ATP hydrolysis activity"/>
    <property type="evidence" value="ECO:0007669"/>
    <property type="project" value="InterPro"/>
</dbReference>
<dbReference type="Gene3D" id="3.40.50.300">
    <property type="entry name" value="P-loop containing nucleotide triphosphate hydrolases"/>
    <property type="match status" value="1"/>
</dbReference>
<dbReference type="InterPro" id="IPR003593">
    <property type="entry name" value="AAA+_ATPase"/>
</dbReference>
<dbReference type="InterPro" id="IPR003439">
    <property type="entry name" value="ABC_transporter-like_ATP-bd"/>
</dbReference>
<keyword evidence="6" id="KW-0547">Nucleotide-binding</keyword>
<sequence>MIPGGPPTRGTGRTGWRTTMARAGDGRRLIPQLRLMLRMAHVDPKRWIAGTVAASVVLAALDTLGVAAMVPLTQLATGGNTDSGVLAWVSDVVGTTDRSVLIPVVAAFVALVFIVKSLGALAFRWWLLGRTTRVSALSSAELARRYALAPYADHRARRMSEIYRNINDATNQSSSVLLGLVSIASDALVLIAISIVLAIASPTVTIFAVALFSLLVFGVQMGLRRRQYRIGEEIAATGLAAWQFLLPGLDGFREARLTGSSNAFIDGFRDARLRRARASREMGILADAPRYLLEIGFVFAILGISAILFTTVSPSEAITVLGVFAAASLRALPTLNRISGSLATIRTGRAGLDIVSDAIDELDAGGIHEERPRSLVRFEGDIELRDVSFRYADSEQLVLRNVSLRIPHNTTIAFVGSSGAGKSTLLDLVLGLLTPTDGAVEVGGRAIQDDLAAWYGELGVVPQDVFLLNDTLTANIAFGVPADGVDRARVREVITMAQLDALVADLPQGLDTVVGERGVRLSGGQRQRIGLARALYRRPSVLVLDEATSALDNLTEHEIASTLAGLQGSLTILIVAHRLSTVRHADRLIFLSEGQIDAQGTFEEVRAQNAEFARLVELGELN</sequence>
<dbReference type="SMART" id="SM00382">
    <property type="entry name" value="AAA"/>
    <property type="match status" value="1"/>
</dbReference>
<dbReference type="InterPro" id="IPR027417">
    <property type="entry name" value="P-loop_NTPase"/>
</dbReference>
<dbReference type="Pfam" id="PF00005">
    <property type="entry name" value="ABC_tran"/>
    <property type="match status" value="1"/>
</dbReference>
<evidence type="ECO:0000313" key="15">
    <source>
        <dbReference type="Proteomes" id="UP000275048"/>
    </source>
</evidence>
<keyword evidence="9 11" id="KW-0472">Membrane</keyword>
<evidence type="ECO:0000256" key="3">
    <source>
        <dbReference type="ARBA" id="ARBA00022475"/>
    </source>
</evidence>
<dbReference type="PANTHER" id="PTHR24221">
    <property type="entry name" value="ATP-BINDING CASSETTE SUB-FAMILY B"/>
    <property type="match status" value="1"/>
</dbReference>
<evidence type="ECO:0000256" key="11">
    <source>
        <dbReference type="SAM" id="Phobius"/>
    </source>
</evidence>
<keyword evidence="7 14" id="KW-0067">ATP-binding</keyword>
<dbReference type="AlphaFoldDB" id="A0A3M8AHK7"/>
<feature type="transmembrane region" description="Helical" evidence="11">
    <location>
        <begin position="100"/>
        <end position="123"/>
    </location>
</feature>
<keyword evidence="3" id="KW-1003">Cell membrane</keyword>
<accession>A0A3M8AHK7</accession>
<evidence type="ECO:0000313" key="14">
    <source>
        <dbReference type="EMBL" id="RNB50077.1"/>
    </source>
</evidence>
<keyword evidence="5 11" id="KW-0812">Transmembrane</keyword>
<protein>
    <submittedName>
        <fullName evidence="14">ABC transporter ATP-binding protein</fullName>
    </submittedName>
</protein>
<dbReference type="PANTHER" id="PTHR24221:SF654">
    <property type="entry name" value="ATP-BINDING CASSETTE SUB-FAMILY B MEMBER 6"/>
    <property type="match status" value="1"/>
</dbReference>
<feature type="transmembrane region" description="Helical" evidence="11">
    <location>
        <begin position="291"/>
        <end position="311"/>
    </location>
</feature>
<organism evidence="14 15">
    <name type="scientific">Agromyces tardus</name>
    <dbReference type="NCBI Taxonomy" id="2583849"/>
    <lineage>
        <taxon>Bacteria</taxon>
        <taxon>Bacillati</taxon>
        <taxon>Actinomycetota</taxon>
        <taxon>Actinomycetes</taxon>
        <taxon>Micrococcales</taxon>
        <taxon>Microbacteriaceae</taxon>
        <taxon>Agromyces</taxon>
    </lineage>
</organism>
<dbReference type="GO" id="GO:0140359">
    <property type="term" value="F:ABC-type transporter activity"/>
    <property type="evidence" value="ECO:0007669"/>
    <property type="project" value="InterPro"/>
</dbReference>
<dbReference type="SUPFAM" id="SSF90123">
    <property type="entry name" value="ABC transporter transmembrane region"/>
    <property type="match status" value="1"/>
</dbReference>
<dbReference type="EMBL" id="RHHB01000011">
    <property type="protein sequence ID" value="RNB50077.1"/>
    <property type="molecule type" value="Genomic_DNA"/>
</dbReference>
<dbReference type="PROSITE" id="PS50893">
    <property type="entry name" value="ABC_TRANSPORTER_2"/>
    <property type="match status" value="1"/>
</dbReference>
<comment type="subcellular location">
    <subcellularLocation>
        <location evidence="1">Cell inner membrane</location>
        <topology evidence="1">Multi-pass membrane protein</topology>
    </subcellularLocation>
</comment>
<evidence type="ECO:0000256" key="1">
    <source>
        <dbReference type="ARBA" id="ARBA00004429"/>
    </source>
</evidence>
<evidence type="ECO:0000256" key="2">
    <source>
        <dbReference type="ARBA" id="ARBA00022448"/>
    </source>
</evidence>
<evidence type="ECO:0000256" key="8">
    <source>
        <dbReference type="ARBA" id="ARBA00022989"/>
    </source>
</evidence>
<keyword evidence="8 11" id="KW-1133">Transmembrane helix</keyword>
<dbReference type="OrthoDB" id="9806127at2"/>
<keyword evidence="4" id="KW-0997">Cell inner membrane</keyword>
<dbReference type="InterPro" id="IPR036640">
    <property type="entry name" value="ABC1_TM_sf"/>
</dbReference>
<feature type="transmembrane region" description="Helical" evidence="11">
    <location>
        <begin position="47"/>
        <end position="70"/>
    </location>
</feature>
<evidence type="ECO:0000256" key="6">
    <source>
        <dbReference type="ARBA" id="ARBA00022741"/>
    </source>
</evidence>
<evidence type="ECO:0000256" key="7">
    <source>
        <dbReference type="ARBA" id="ARBA00022840"/>
    </source>
</evidence>
<feature type="domain" description="ABC transporter" evidence="12">
    <location>
        <begin position="382"/>
        <end position="618"/>
    </location>
</feature>
<name>A0A3M8AHK7_9MICO</name>
<keyword evidence="2" id="KW-0813">Transport</keyword>
<feature type="transmembrane region" description="Helical" evidence="11">
    <location>
        <begin position="206"/>
        <end position="223"/>
    </location>
</feature>
<feature type="domain" description="ABC transmembrane type-1" evidence="13">
    <location>
        <begin position="85"/>
        <end position="347"/>
    </location>
</feature>
<dbReference type="GO" id="GO:0005886">
    <property type="term" value="C:plasma membrane"/>
    <property type="evidence" value="ECO:0007669"/>
    <property type="project" value="UniProtKB-SubCell"/>
</dbReference>
<dbReference type="PROSITE" id="PS00211">
    <property type="entry name" value="ABC_TRANSPORTER_1"/>
    <property type="match status" value="1"/>
</dbReference>
<dbReference type="InterPro" id="IPR017871">
    <property type="entry name" value="ABC_transporter-like_CS"/>
</dbReference>
<reference evidence="14 15" key="1">
    <citation type="submission" date="2018-10" db="EMBL/GenBank/DDBJ databases">
        <title>Isolation, diversity and antibacterial activity of antinobacteria from the wheat rhizosphere soil.</title>
        <authorList>
            <person name="Sun T."/>
        </authorList>
    </citation>
    <scope>NUCLEOTIDE SEQUENCE [LARGE SCALE GENOMIC DNA]</scope>
    <source>
        <strain evidence="14 15">SJ-23</strain>
    </source>
</reference>
<evidence type="ECO:0000259" key="13">
    <source>
        <dbReference type="PROSITE" id="PS50929"/>
    </source>
</evidence>
<proteinExistence type="inferred from homology"/>
<dbReference type="InterPro" id="IPR011527">
    <property type="entry name" value="ABC1_TM_dom"/>
</dbReference>
<dbReference type="PROSITE" id="PS50929">
    <property type="entry name" value="ABC_TM1F"/>
    <property type="match status" value="1"/>
</dbReference>
<feature type="transmembrane region" description="Helical" evidence="11">
    <location>
        <begin position="176"/>
        <end position="200"/>
    </location>
</feature>
<gene>
    <name evidence="14" type="ORF">EDM22_08240</name>
</gene>
<evidence type="ECO:0000259" key="12">
    <source>
        <dbReference type="PROSITE" id="PS50893"/>
    </source>
</evidence>
<evidence type="ECO:0000256" key="4">
    <source>
        <dbReference type="ARBA" id="ARBA00022519"/>
    </source>
</evidence>
<evidence type="ECO:0000256" key="9">
    <source>
        <dbReference type="ARBA" id="ARBA00023136"/>
    </source>
</evidence>
<dbReference type="Gene3D" id="1.20.1560.10">
    <property type="entry name" value="ABC transporter type 1, transmembrane domain"/>
    <property type="match status" value="1"/>
</dbReference>
<evidence type="ECO:0000256" key="5">
    <source>
        <dbReference type="ARBA" id="ARBA00022692"/>
    </source>
</evidence>
<dbReference type="GO" id="GO:0005524">
    <property type="term" value="F:ATP binding"/>
    <property type="evidence" value="ECO:0007669"/>
    <property type="project" value="UniProtKB-KW"/>
</dbReference>
<dbReference type="Proteomes" id="UP000275048">
    <property type="component" value="Unassembled WGS sequence"/>
</dbReference>
<comment type="similarity">
    <text evidence="10">Belongs to the ABC transporter superfamily. Siderophore-Fe(3+) uptake transporter (SIUT) (TC 3.A.1.21) family.</text>
</comment>
<comment type="caution">
    <text evidence="14">The sequence shown here is derived from an EMBL/GenBank/DDBJ whole genome shotgun (WGS) entry which is preliminary data.</text>
</comment>
<dbReference type="InterPro" id="IPR039421">
    <property type="entry name" value="Type_1_exporter"/>
</dbReference>
<keyword evidence="15" id="KW-1185">Reference proteome</keyword>
<dbReference type="FunFam" id="3.40.50.300:FF:000221">
    <property type="entry name" value="Multidrug ABC transporter ATP-binding protein"/>
    <property type="match status" value="1"/>
</dbReference>
<dbReference type="SUPFAM" id="SSF52540">
    <property type="entry name" value="P-loop containing nucleoside triphosphate hydrolases"/>
    <property type="match status" value="1"/>
</dbReference>